<name>A0A919LAQ8_9ACTN</name>
<dbReference type="Proteomes" id="UP000600026">
    <property type="component" value="Unassembled WGS sequence"/>
</dbReference>
<evidence type="ECO:0000256" key="1">
    <source>
        <dbReference type="SAM" id="MobiDB-lite"/>
    </source>
</evidence>
<keyword evidence="4" id="KW-1185">Reference proteome</keyword>
<organism evidence="3 4">
    <name type="scientific">Streptomyces xanthophaeus</name>
    <dbReference type="NCBI Taxonomy" id="67385"/>
    <lineage>
        <taxon>Bacteria</taxon>
        <taxon>Bacillati</taxon>
        <taxon>Actinomycetota</taxon>
        <taxon>Actinomycetes</taxon>
        <taxon>Kitasatosporales</taxon>
        <taxon>Streptomycetaceae</taxon>
        <taxon>Streptomyces</taxon>
    </lineage>
</organism>
<evidence type="ECO:0000259" key="2">
    <source>
        <dbReference type="Pfam" id="PF22483"/>
    </source>
</evidence>
<sequence>MPGSKVELYPAIRRDARELGLSSRALALKYSVGRRTVALALESAWPTARKRMPPRGSRLDPYKLAIDGMLRADLDAPRKQRHTLTRIFHRLLDEYGAEEVSYAMVRDYVFDRRREIRVEEGRGPPASFIPQTHRPGDEAEVDFGDVWINLSGTLTKCFLFSLRLSYSGRAVHKIFASCGQEAFLEGHVHALNTLGGVPYGKIRYDDLRAAVAQVLGLTRRRVESERWTAFRSHYSITSFYCHPGIEGAHEKGGVEGQIGWFRRNHLVPVPQLDTLAELNLLVEQWDRQDNDRRIRLRPKSIGEYFQAEHPLLFPLPDEVFETRFVSSVRVDRYGQVSARTNRYSVPVRLIGQMVRIVLHASELVVYDGPKEVARHERLIAKGGSRLDLDHYLEALVRKPGALPGATALDQARSAGKFTPVHDSWWQAACKAHGDPEGTRALISVLLLHRHMAHEDVVAGIAAALKAGALTADAVALEARKAADTDASVPAPHQEQITRPAEGGATVTSLTARRLAALPPDPRPLPSVAAYDELLRLRRRHAGPSAQQGES</sequence>
<evidence type="ECO:0000313" key="4">
    <source>
        <dbReference type="Proteomes" id="UP000600026"/>
    </source>
</evidence>
<dbReference type="PANTHER" id="PTHR35004">
    <property type="entry name" value="TRANSPOSASE RV3428C-RELATED"/>
    <property type="match status" value="1"/>
</dbReference>
<dbReference type="InterPro" id="IPR054353">
    <property type="entry name" value="IstA-like_C"/>
</dbReference>
<dbReference type="PANTHER" id="PTHR35004:SF7">
    <property type="entry name" value="INTEGRASE PROTEIN"/>
    <property type="match status" value="1"/>
</dbReference>
<protein>
    <recommendedName>
        <fullName evidence="2">Transposase for insertion sequence element IS21-like C-terminal domain-containing protein</fullName>
    </recommendedName>
</protein>
<accession>A0A919LAQ8</accession>
<feature type="region of interest" description="Disordered" evidence="1">
    <location>
        <begin position="483"/>
        <end position="505"/>
    </location>
</feature>
<dbReference type="OrthoDB" id="2065409at2"/>
<dbReference type="AlphaFoldDB" id="A0A919LAQ8"/>
<proteinExistence type="predicted"/>
<dbReference type="NCBIfam" id="NF033546">
    <property type="entry name" value="transpos_IS21"/>
    <property type="match status" value="1"/>
</dbReference>
<comment type="caution">
    <text evidence="3">The sequence shown here is derived from an EMBL/GenBank/DDBJ whole genome shotgun (WGS) entry which is preliminary data.</text>
</comment>
<dbReference type="Pfam" id="PF22483">
    <property type="entry name" value="Mu-transpos_C_2"/>
    <property type="match status" value="1"/>
</dbReference>
<evidence type="ECO:0000313" key="3">
    <source>
        <dbReference type="EMBL" id="GHI82910.1"/>
    </source>
</evidence>
<reference evidence="3" key="1">
    <citation type="submission" date="2020-09" db="EMBL/GenBank/DDBJ databases">
        <title>Whole genome shotgun sequence of Streptomyces xanthophaeus NBRC 12829.</title>
        <authorList>
            <person name="Komaki H."/>
            <person name="Tamura T."/>
        </authorList>
    </citation>
    <scope>NUCLEOTIDE SEQUENCE</scope>
    <source>
        <strain evidence="3">NBRC 12829</strain>
    </source>
</reference>
<dbReference type="EMBL" id="BNEE01000003">
    <property type="protein sequence ID" value="GHI82910.1"/>
    <property type="molecule type" value="Genomic_DNA"/>
</dbReference>
<dbReference type="RefSeq" id="WP_031142979.1">
    <property type="nucleotide sequence ID" value="NZ_BNEE01000003.1"/>
</dbReference>
<gene>
    <name evidence="3" type="ORF">Sxan_02740</name>
</gene>
<feature type="domain" description="Transposase for insertion sequence element IS21-like C-terminal" evidence="2">
    <location>
        <begin position="315"/>
        <end position="386"/>
    </location>
</feature>